<dbReference type="Proteomes" id="UP000647017">
    <property type="component" value="Unassembled WGS sequence"/>
</dbReference>
<evidence type="ECO:0000313" key="1">
    <source>
        <dbReference type="EMBL" id="GIJ10743.1"/>
    </source>
</evidence>
<dbReference type="RefSeq" id="WP_204009409.1">
    <property type="nucleotide sequence ID" value="NZ_BOOZ01000024.1"/>
</dbReference>
<organism evidence="1 2">
    <name type="scientific">Micromonospora andamanensis</name>
    <dbReference type="NCBI Taxonomy" id="1287068"/>
    <lineage>
        <taxon>Bacteria</taxon>
        <taxon>Bacillati</taxon>
        <taxon>Actinomycetota</taxon>
        <taxon>Actinomycetes</taxon>
        <taxon>Micromonosporales</taxon>
        <taxon>Micromonosporaceae</taxon>
        <taxon>Micromonospora</taxon>
    </lineage>
</organism>
<evidence type="ECO:0008006" key="3">
    <source>
        <dbReference type="Google" id="ProtNLM"/>
    </source>
</evidence>
<accession>A0ABQ4HYK5</accession>
<name>A0ABQ4HYK5_9ACTN</name>
<protein>
    <recommendedName>
        <fullName evidence="3">Helix-turn-helix domain-containing protein</fullName>
    </recommendedName>
</protein>
<gene>
    <name evidence="1" type="ORF">Van01_39570</name>
</gene>
<comment type="caution">
    <text evidence="1">The sequence shown here is derived from an EMBL/GenBank/DDBJ whole genome shotgun (WGS) entry which is preliminary data.</text>
</comment>
<reference evidence="1 2" key="1">
    <citation type="submission" date="2021-01" db="EMBL/GenBank/DDBJ databases">
        <title>Whole genome shotgun sequence of Verrucosispora andamanensis NBRC 109075.</title>
        <authorList>
            <person name="Komaki H."/>
            <person name="Tamura T."/>
        </authorList>
    </citation>
    <scope>NUCLEOTIDE SEQUENCE [LARGE SCALE GENOMIC DNA]</scope>
    <source>
        <strain evidence="1 2">NBRC 109075</strain>
    </source>
</reference>
<sequence>MTKPKPVGPDDHELVRELHAQHLSRNEIARRIGRSGRTVSRIADHLGLTFERGDLVKAATEARKIDARAKRAALANALLDDAERMRRQLWQPADYVDHGGKEFIRVDWTTPEPTFADKTKIMQAVGIAVDRAVKLDEYDADPGIDAAKSMLGALARGLGAAYDQLTQAEAASDGG</sequence>
<keyword evidence="2" id="KW-1185">Reference proteome</keyword>
<dbReference type="EMBL" id="BOOZ01000024">
    <property type="protein sequence ID" value="GIJ10743.1"/>
    <property type="molecule type" value="Genomic_DNA"/>
</dbReference>
<proteinExistence type="predicted"/>
<evidence type="ECO:0000313" key="2">
    <source>
        <dbReference type="Proteomes" id="UP000647017"/>
    </source>
</evidence>